<feature type="transmembrane region" description="Helical" evidence="8">
    <location>
        <begin position="64"/>
        <end position="82"/>
    </location>
</feature>
<comment type="subcellular location">
    <subcellularLocation>
        <location evidence="1">Cell membrane</location>
        <topology evidence="1">Multi-pass membrane protein</topology>
    </subcellularLocation>
</comment>
<feature type="binding site" evidence="7">
    <location>
        <position position="194"/>
    </location>
    <ligand>
        <name>Mg(2+)</name>
        <dbReference type="ChEBI" id="CHEBI:18420"/>
    </ligand>
</feature>
<dbReference type="PANTHER" id="PTHR22926:SF3">
    <property type="entry name" value="UNDECAPRENYL-PHOSPHATE ALPHA-N-ACETYLGLUCOSAMINYL 1-PHOSPHATE TRANSFERASE"/>
    <property type="match status" value="1"/>
</dbReference>
<keyword evidence="7" id="KW-0460">Magnesium</keyword>
<dbReference type="Proteomes" id="UP000274271">
    <property type="component" value="Unassembled WGS sequence"/>
</dbReference>
<evidence type="ECO:0000256" key="5">
    <source>
        <dbReference type="ARBA" id="ARBA00022989"/>
    </source>
</evidence>
<evidence type="ECO:0000256" key="6">
    <source>
        <dbReference type="ARBA" id="ARBA00023136"/>
    </source>
</evidence>
<feature type="transmembrane region" description="Helical" evidence="8">
    <location>
        <begin position="94"/>
        <end position="111"/>
    </location>
</feature>
<dbReference type="GO" id="GO:0009103">
    <property type="term" value="P:lipopolysaccharide biosynthetic process"/>
    <property type="evidence" value="ECO:0007669"/>
    <property type="project" value="TreeGrafter"/>
</dbReference>
<evidence type="ECO:0000256" key="7">
    <source>
        <dbReference type="PIRSR" id="PIRSR600715-1"/>
    </source>
</evidence>
<keyword evidence="5 8" id="KW-1133">Transmembrane helix</keyword>
<dbReference type="GO" id="GO:0046872">
    <property type="term" value="F:metal ion binding"/>
    <property type="evidence" value="ECO:0007669"/>
    <property type="project" value="UniProtKB-KW"/>
</dbReference>
<feature type="transmembrane region" description="Helical" evidence="8">
    <location>
        <begin position="142"/>
        <end position="161"/>
    </location>
</feature>
<keyword evidence="7" id="KW-0479">Metal-binding</keyword>
<comment type="caution">
    <text evidence="9">The sequence shown here is derived from an EMBL/GenBank/DDBJ whole genome shotgun (WGS) entry which is preliminary data.</text>
</comment>
<feature type="transmembrane region" description="Helical" evidence="8">
    <location>
        <begin position="37"/>
        <end position="58"/>
    </location>
</feature>
<dbReference type="InterPro" id="IPR000715">
    <property type="entry name" value="Glycosyl_transferase_4"/>
</dbReference>
<dbReference type="AlphaFoldDB" id="A0A3P1CL60"/>
<comment type="cofactor">
    <cofactor evidence="7">
        <name>Mg(2+)</name>
        <dbReference type="ChEBI" id="CHEBI:18420"/>
    </cofactor>
</comment>
<dbReference type="GO" id="GO:0016780">
    <property type="term" value="F:phosphotransferase activity, for other substituted phosphate groups"/>
    <property type="evidence" value="ECO:0007669"/>
    <property type="project" value="InterPro"/>
</dbReference>
<organism evidence="9 10">
    <name type="scientific">Larkinella knui</name>
    <dbReference type="NCBI Taxonomy" id="2025310"/>
    <lineage>
        <taxon>Bacteria</taxon>
        <taxon>Pseudomonadati</taxon>
        <taxon>Bacteroidota</taxon>
        <taxon>Cytophagia</taxon>
        <taxon>Cytophagales</taxon>
        <taxon>Spirosomataceae</taxon>
        <taxon>Larkinella</taxon>
    </lineage>
</organism>
<proteinExistence type="predicted"/>
<evidence type="ECO:0000256" key="2">
    <source>
        <dbReference type="ARBA" id="ARBA00022475"/>
    </source>
</evidence>
<feature type="transmembrane region" description="Helical" evidence="8">
    <location>
        <begin position="269"/>
        <end position="289"/>
    </location>
</feature>
<feature type="transmembrane region" description="Helical" evidence="8">
    <location>
        <begin position="295"/>
        <end position="312"/>
    </location>
</feature>
<feature type="transmembrane region" description="Helical" evidence="8">
    <location>
        <begin position="117"/>
        <end position="135"/>
    </location>
</feature>
<feature type="binding site" evidence="7">
    <location>
        <position position="133"/>
    </location>
    <ligand>
        <name>Mg(2+)</name>
        <dbReference type="ChEBI" id="CHEBI:18420"/>
    </ligand>
</feature>
<dbReference type="GO" id="GO:0071555">
    <property type="term" value="P:cell wall organization"/>
    <property type="evidence" value="ECO:0007669"/>
    <property type="project" value="TreeGrafter"/>
</dbReference>
<keyword evidence="4 8" id="KW-0812">Transmembrane</keyword>
<keyword evidence="6 8" id="KW-0472">Membrane</keyword>
<evidence type="ECO:0000256" key="3">
    <source>
        <dbReference type="ARBA" id="ARBA00022679"/>
    </source>
</evidence>
<keyword evidence="2" id="KW-1003">Cell membrane</keyword>
<dbReference type="GO" id="GO:0005886">
    <property type="term" value="C:plasma membrane"/>
    <property type="evidence" value="ECO:0007669"/>
    <property type="project" value="UniProtKB-SubCell"/>
</dbReference>
<keyword evidence="3 9" id="KW-0808">Transferase</keyword>
<evidence type="ECO:0000256" key="4">
    <source>
        <dbReference type="ARBA" id="ARBA00022692"/>
    </source>
</evidence>
<accession>A0A3P1CL60</accession>
<dbReference type="Pfam" id="PF00953">
    <property type="entry name" value="Glycos_transf_4"/>
    <property type="match status" value="1"/>
</dbReference>
<feature type="transmembrane region" description="Helical" evidence="8">
    <location>
        <begin position="6"/>
        <end position="25"/>
    </location>
</feature>
<evidence type="ECO:0000313" key="9">
    <source>
        <dbReference type="EMBL" id="RRB14072.1"/>
    </source>
</evidence>
<name>A0A3P1CL60_9BACT</name>
<reference evidence="9 10" key="1">
    <citation type="submission" date="2018-11" db="EMBL/GenBank/DDBJ databases">
        <authorList>
            <person name="Zhou Z."/>
            <person name="Wang G."/>
        </authorList>
    </citation>
    <scope>NUCLEOTIDE SEQUENCE [LARGE SCALE GENOMIC DNA]</scope>
    <source>
        <strain evidence="9 10">KCTC42998</strain>
    </source>
</reference>
<keyword evidence="10" id="KW-1185">Reference proteome</keyword>
<evidence type="ECO:0000313" key="10">
    <source>
        <dbReference type="Proteomes" id="UP000274271"/>
    </source>
</evidence>
<feature type="transmembrane region" description="Helical" evidence="8">
    <location>
        <begin position="191"/>
        <end position="212"/>
    </location>
</feature>
<dbReference type="GO" id="GO:0044038">
    <property type="term" value="P:cell wall macromolecule biosynthetic process"/>
    <property type="evidence" value="ECO:0007669"/>
    <property type="project" value="TreeGrafter"/>
</dbReference>
<evidence type="ECO:0000256" key="1">
    <source>
        <dbReference type="ARBA" id="ARBA00004651"/>
    </source>
</evidence>
<protein>
    <submittedName>
        <fullName evidence="9">UDP-GlcNAc--UDP-phosphate GlcNAc-1-phosphate transferase</fullName>
    </submittedName>
</protein>
<dbReference type="OrthoDB" id="9783652at2"/>
<dbReference type="EMBL" id="RQJP01000003">
    <property type="protein sequence ID" value="RRB14072.1"/>
    <property type="molecule type" value="Genomic_DNA"/>
</dbReference>
<evidence type="ECO:0000256" key="8">
    <source>
        <dbReference type="SAM" id="Phobius"/>
    </source>
</evidence>
<feature type="transmembrane region" description="Helical" evidence="8">
    <location>
        <begin position="218"/>
        <end position="240"/>
    </location>
</feature>
<feature type="transmembrane region" description="Helical" evidence="8">
    <location>
        <begin position="167"/>
        <end position="184"/>
    </location>
</feature>
<dbReference type="PANTHER" id="PTHR22926">
    <property type="entry name" value="PHOSPHO-N-ACETYLMURAMOYL-PENTAPEPTIDE-TRANSFERASE"/>
    <property type="match status" value="1"/>
</dbReference>
<sequence>MNWIMYGSVALLLLSAEVLYLRLATHYRIVDTPNHRSSHSALTVRGGGIIFWLAAFFAFVATDFAAPIFFAGLTLVAFISFLDDISSISNRFRFFVQLVSLGLLFLQSGLWPELNWWLIPGLIFACGVLNAYNFMDGINGITVFYSFVTVATLLIINHFIIPFTEPTLLLFSVIGLIIFAFFNARRNALCFAGDVGSVSMAFIVISLLIGLMHETGSVTYLLLLTVYGIDSVMTILYRLWLGENIFRAHKLHLFQLLVHQLKWSHLRVAGLYALLQSLINGYVIWLVQWDGLTQLYGSSALLAVLVLVYSIIKSRLLSRKNQIIPAYPV</sequence>
<dbReference type="RefSeq" id="WP_124907968.1">
    <property type="nucleotide sequence ID" value="NZ_RQJP01000003.1"/>
</dbReference>
<gene>
    <name evidence="9" type="ORF">EHT87_17680</name>
</gene>